<keyword evidence="4" id="KW-1185">Reference proteome</keyword>
<dbReference type="GO" id="GO:0000049">
    <property type="term" value="F:tRNA binding"/>
    <property type="evidence" value="ECO:0007669"/>
    <property type="project" value="TreeGrafter"/>
</dbReference>
<name>A0A0R3PJ96_ANGCS</name>
<evidence type="ECO:0000313" key="3">
    <source>
        <dbReference type="EMBL" id="VDM56091.1"/>
    </source>
</evidence>
<organism evidence="5">
    <name type="scientific">Angiostrongylus costaricensis</name>
    <name type="common">Nematode worm</name>
    <dbReference type="NCBI Taxonomy" id="334426"/>
    <lineage>
        <taxon>Eukaryota</taxon>
        <taxon>Metazoa</taxon>
        <taxon>Ecdysozoa</taxon>
        <taxon>Nematoda</taxon>
        <taxon>Chromadorea</taxon>
        <taxon>Rhabditida</taxon>
        <taxon>Rhabditina</taxon>
        <taxon>Rhabditomorpha</taxon>
        <taxon>Strongyloidea</taxon>
        <taxon>Metastrongylidae</taxon>
        <taxon>Angiostrongylus</taxon>
    </lineage>
</organism>
<dbReference type="InterPro" id="IPR029063">
    <property type="entry name" value="SAM-dependent_MTases_sf"/>
</dbReference>
<proteinExistence type="predicted"/>
<evidence type="ECO:0000256" key="1">
    <source>
        <dbReference type="ARBA" id="ARBA00022603"/>
    </source>
</evidence>
<dbReference type="Gene3D" id="3.40.50.150">
    <property type="entry name" value="Vaccinia Virus protein VP39"/>
    <property type="match status" value="1"/>
</dbReference>
<dbReference type="GO" id="GO:0002098">
    <property type="term" value="P:tRNA wobble uridine modification"/>
    <property type="evidence" value="ECO:0007669"/>
    <property type="project" value="TreeGrafter"/>
</dbReference>
<dbReference type="Proteomes" id="UP000267027">
    <property type="component" value="Unassembled WGS sequence"/>
</dbReference>
<evidence type="ECO:0000256" key="2">
    <source>
        <dbReference type="ARBA" id="ARBA00022679"/>
    </source>
</evidence>
<dbReference type="GO" id="GO:0106335">
    <property type="term" value="F:tRNA (5-carboxymethyluridine(34)-5-O)-methyltransferase activity"/>
    <property type="evidence" value="ECO:0007669"/>
    <property type="project" value="TreeGrafter"/>
</dbReference>
<dbReference type="InterPro" id="IPR051422">
    <property type="entry name" value="AlkB_tRNA_MeTrf/Diox"/>
</dbReference>
<dbReference type="GO" id="GO:0030488">
    <property type="term" value="P:tRNA methylation"/>
    <property type="evidence" value="ECO:0007669"/>
    <property type="project" value="TreeGrafter"/>
</dbReference>
<dbReference type="STRING" id="334426.A0A0R3PJ96"/>
<gene>
    <name evidence="3" type="ORF">ACOC_LOCUS4506</name>
</gene>
<sequence length="123" mass="13853">MKPSTSISPPPAAPIFLSNTKRSLISGVNRWSPMLGHRLSTLLVSVEEQLAEEVTQKILHEAFAETMATLREVTFYRFYHVFQKDELENLVNSIPSLNVTRSSFEHGNWCVVVEKAADSVPHD</sequence>
<evidence type="ECO:0000313" key="4">
    <source>
        <dbReference type="Proteomes" id="UP000267027"/>
    </source>
</evidence>
<reference evidence="3 4" key="2">
    <citation type="submission" date="2018-11" db="EMBL/GenBank/DDBJ databases">
        <authorList>
            <consortium name="Pathogen Informatics"/>
        </authorList>
    </citation>
    <scope>NUCLEOTIDE SEQUENCE [LARGE SCALE GENOMIC DNA]</scope>
    <source>
        <strain evidence="3 4">Costa Rica</strain>
    </source>
</reference>
<keyword evidence="1" id="KW-0489">Methyltransferase</keyword>
<evidence type="ECO:0000313" key="5">
    <source>
        <dbReference type="WBParaSite" id="ACOC_0000450501-mRNA-1"/>
    </source>
</evidence>
<dbReference type="PANTHER" id="PTHR13069">
    <property type="entry name" value="ALKYLATED DNA REPAIR PROTEIN ALKB HOMOLOG 8"/>
    <property type="match status" value="1"/>
</dbReference>
<dbReference type="EMBL" id="UYYA01003818">
    <property type="protein sequence ID" value="VDM56091.1"/>
    <property type="molecule type" value="Genomic_DNA"/>
</dbReference>
<dbReference type="OMA" id="HVFQKDE"/>
<dbReference type="GO" id="GO:0005737">
    <property type="term" value="C:cytoplasm"/>
    <property type="evidence" value="ECO:0007669"/>
    <property type="project" value="TreeGrafter"/>
</dbReference>
<keyword evidence="2" id="KW-0808">Transferase</keyword>
<dbReference type="GO" id="GO:0005634">
    <property type="term" value="C:nucleus"/>
    <property type="evidence" value="ECO:0007669"/>
    <property type="project" value="TreeGrafter"/>
</dbReference>
<dbReference type="AlphaFoldDB" id="A0A0R3PJ96"/>
<reference evidence="5" key="1">
    <citation type="submission" date="2017-02" db="UniProtKB">
        <authorList>
            <consortium name="WormBaseParasite"/>
        </authorList>
    </citation>
    <scope>IDENTIFICATION</scope>
</reference>
<dbReference type="WBParaSite" id="ACOC_0000450501-mRNA-1">
    <property type="protein sequence ID" value="ACOC_0000450501-mRNA-1"/>
    <property type="gene ID" value="ACOC_0000450501"/>
</dbReference>
<dbReference type="PANTHER" id="PTHR13069:SF34">
    <property type="entry name" value="METHYLTRANSFERASE TYPE 11 DOMAIN-CONTAINING PROTEIN"/>
    <property type="match status" value="1"/>
</dbReference>
<accession>A0A0R3PJ96</accession>
<protein>
    <submittedName>
        <fullName evidence="5">TIR domain-containing protein</fullName>
    </submittedName>
</protein>
<dbReference type="OrthoDB" id="271595at2759"/>